<dbReference type="VEuPathDB" id="FungiDB:JI435_083550"/>
<dbReference type="KEGG" id="pno:SNOG_08355"/>
<dbReference type="InParanoid" id="Q0UIQ9"/>
<dbReference type="EMBL" id="CH445336">
    <property type="protein sequence ID" value="EAT84631.1"/>
    <property type="molecule type" value="Genomic_DNA"/>
</dbReference>
<evidence type="ECO:0000313" key="3">
    <source>
        <dbReference type="Proteomes" id="UP000001055"/>
    </source>
</evidence>
<accession>Q0UIQ9</accession>
<dbReference type="HOGENOM" id="CLU_2386917_0_0_1"/>
<dbReference type="RefSeq" id="XP_001798674.1">
    <property type="nucleotide sequence ID" value="XM_001798622.1"/>
</dbReference>
<gene>
    <name evidence="2" type="ORF">SNOG_08355</name>
</gene>
<proteinExistence type="predicted"/>
<dbReference type="GeneID" id="5975572"/>
<keyword evidence="1" id="KW-0732">Signal</keyword>
<name>Q0UIQ9_PHANO</name>
<evidence type="ECO:0000256" key="1">
    <source>
        <dbReference type="SAM" id="SignalP"/>
    </source>
</evidence>
<protein>
    <submittedName>
        <fullName evidence="2">Uncharacterized protein</fullName>
    </submittedName>
</protein>
<sequence length="94" mass="9967">MRFYTIVSVLLVGIAAASPTFEANQPAFEESALEARNPQGRTCGRCCNVGGEFRGKSCCPGKNCAVCNPGLSTPSSRLVGGEYLGRYTVTKRTS</sequence>
<dbReference type="AlphaFoldDB" id="Q0UIQ9"/>
<organism evidence="2 3">
    <name type="scientific">Phaeosphaeria nodorum (strain SN15 / ATCC MYA-4574 / FGSC 10173)</name>
    <name type="common">Glume blotch fungus</name>
    <name type="synonym">Parastagonospora nodorum</name>
    <dbReference type="NCBI Taxonomy" id="321614"/>
    <lineage>
        <taxon>Eukaryota</taxon>
        <taxon>Fungi</taxon>
        <taxon>Dikarya</taxon>
        <taxon>Ascomycota</taxon>
        <taxon>Pezizomycotina</taxon>
        <taxon>Dothideomycetes</taxon>
        <taxon>Pleosporomycetidae</taxon>
        <taxon>Pleosporales</taxon>
        <taxon>Pleosporineae</taxon>
        <taxon>Phaeosphaeriaceae</taxon>
        <taxon>Parastagonospora</taxon>
    </lineage>
</organism>
<dbReference type="Proteomes" id="UP000001055">
    <property type="component" value="Unassembled WGS sequence"/>
</dbReference>
<feature type="signal peptide" evidence="1">
    <location>
        <begin position="1"/>
        <end position="17"/>
    </location>
</feature>
<feature type="chain" id="PRO_5004177835" evidence="1">
    <location>
        <begin position="18"/>
        <end position="94"/>
    </location>
</feature>
<reference evidence="3" key="1">
    <citation type="journal article" date="2007" name="Plant Cell">
        <title>Dothideomycete-plant interactions illuminated by genome sequencing and EST analysis of the wheat pathogen Stagonospora nodorum.</title>
        <authorList>
            <person name="Hane J.K."/>
            <person name="Lowe R.G."/>
            <person name="Solomon P.S."/>
            <person name="Tan K.C."/>
            <person name="Schoch C.L."/>
            <person name="Spatafora J.W."/>
            <person name="Crous P.W."/>
            <person name="Kodira C."/>
            <person name="Birren B.W."/>
            <person name="Galagan J.E."/>
            <person name="Torriani S.F."/>
            <person name="McDonald B.A."/>
            <person name="Oliver R.P."/>
        </authorList>
    </citation>
    <scope>NUCLEOTIDE SEQUENCE [LARGE SCALE GENOMIC DNA]</scope>
    <source>
        <strain evidence="3">SN15 / ATCC MYA-4574 / FGSC 10173</strain>
    </source>
</reference>
<evidence type="ECO:0000313" key="2">
    <source>
        <dbReference type="EMBL" id="EAT84631.1"/>
    </source>
</evidence>